<feature type="region of interest" description="Disordered" evidence="1">
    <location>
        <begin position="383"/>
        <end position="431"/>
    </location>
</feature>
<dbReference type="WBParaSite" id="maker-uti_cns_0013090-snap-gene-0.6-mRNA-1">
    <property type="protein sequence ID" value="maker-uti_cns_0013090-snap-gene-0.6-mRNA-1"/>
    <property type="gene ID" value="maker-uti_cns_0013090-snap-gene-0.6"/>
</dbReference>
<name>A0A1I8IJ32_9PLAT</name>
<organism evidence="2 3">
    <name type="scientific">Macrostomum lignano</name>
    <dbReference type="NCBI Taxonomy" id="282301"/>
    <lineage>
        <taxon>Eukaryota</taxon>
        <taxon>Metazoa</taxon>
        <taxon>Spiralia</taxon>
        <taxon>Lophotrochozoa</taxon>
        <taxon>Platyhelminthes</taxon>
        <taxon>Rhabditophora</taxon>
        <taxon>Macrostomorpha</taxon>
        <taxon>Macrostomida</taxon>
        <taxon>Macrostomidae</taxon>
        <taxon>Macrostomum</taxon>
    </lineage>
</organism>
<proteinExistence type="predicted"/>
<evidence type="ECO:0000313" key="2">
    <source>
        <dbReference type="Proteomes" id="UP000095280"/>
    </source>
</evidence>
<reference evidence="3" key="1">
    <citation type="submission" date="2016-11" db="UniProtKB">
        <authorList>
            <consortium name="WormBaseParasite"/>
        </authorList>
    </citation>
    <scope>IDENTIFICATION</scope>
</reference>
<evidence type="ECO:0000313" key="3">
    <source>
        <dbReference type="WBParaSite" id="maker-uti_cns_0013090-snap-gene-0.6-mRNA-1"/>
    </source>
</evidence>
<feature type="compositionally biased region" description="Low complexity" evidence="1">
    <location>
        <begin position="322"/>
        <end position="334"/>
    </location>
</feature>
<feature type="compositionally biased region" description="Low complexity" evidence="1">
    <location>
        <begin position="398"/>
        <end position="431"/>
    </location>
</feature>
<dbReference type="AlphaFoldDB" id="A0A1I8IJ32"/>
<sequence length="979" mass="106452">FFQPLLSRHCFRLSSSLPARRRSDAVGADCQRPLDLVLRDLPAGCQLDTVRRALGRFGEVASLYRVGFSKAGSTCMARLISSLPSLQNHQLVGRDLLLSGRSQAQVYLRWETPLLPPTSPTLLAAELSTSPTSAVQRAVRDFFTSRLGRVQCLSVWRDCSIAVRLLGEQDFNKEAALNLVGECLQLAPGLSAPVLWAPGRCPGDGSFSFSRLRLRQVSSGCWQRPVTVRDVHSRFHGRIGRVTSVAFSSRGFIEVWLENDDDGQRSRRRLSGELAGRSFQLATGVELVVVDDSDNDYSCRTLLASSRASSALYSSKSAPYPTASAPSPIASAPSPTHPLPSNRIRSLPNRIRSLIAFNSRSLPNFIRSLPNFIRSLPNFIRSHPTSSAPSPTTPAPSPTSSAPHPTSSAPHPTSSAPSLTTSAHSPAPSSHTDGFVPSGGICLLLSVPRGGLLTPDSALSCLERLLKHQSIKSNLRCLATRRIGAGLVEVALPAELSNSALALVGRRYRLLNEGQTEVGIELGRSSLPASTVQLTVKNLPFGTSVEDVAEALRQRGCRVLRCFLPFKDEAMATVTELVDDVECSVDMSVQRRLVGSLLTVAGVQCPVFLSLESLPPTARQFIAETTSDMSEALAETAAKSTAVQAALTDWLNGLGCGRLLRLKVPLNFAQCRCFFFDLDVEESCRKSLNHLVGKLLQLPSSIFGESCQILLTQPKHGLPRTAGWVKIIDEEKCATYEGHDSASAGDVHLKSRLIEALQSRFGRVLCLDTDSTGWLVAFDLAANAELALSIGRFDLDDCRLRLVQPETGLALLRLSNLPPAATRTRADAVRLLFGRDFLDDLMDVSVDRHRRQCYAVVDSRAGATPRQLLARLRHRGIEVEVTDYSSNQQHRLLGDDNKLLLSNLSASVTDYRLLKWLSTYGRVLRLQTPKPFNGQSVATLLSSHSARDVVASSGKADVVLNDGVKVELFRRDGLVGNLS</sequence>
<evidence type="ECO:0000256" key="1">
    <source>
        <dbReference type="SAM" id="MobiDB-lite"/>
    </source>
</evidence>
<accession>A0A1I8IJ32</accession>
<feature type="region of interest" description="Disordered" evidence="1">
    <location>
        <begin position="322"/>
        <end position="344"/>
    </location>
</feature>
<dbReference type="Proteomes" id="UP000095280">
    <property type="component" value="Unplaced"/>
</dbReference>
<keyword evidence="2" id="KW-1185">Reference proteome</keyword>
<protein>
    <submittedName>
        <fullName evidence="3">Tudor domain-containing protein</fullName>
    </submittedName>
</protein>